<reference evidence="2 3" key="1">
    <citation type="submission" date="2014-03" db="EMBL/GenBank/DDBJ databases">
        <title>Genomics of Bifidobacteria.</title>
        <authorList>
            <person name="Ventura M."/>
            <person name="Milani C."/>
            <person name="Lugli G.A."/>
        </authorList>
    </citation>
    <scope>NUCLEOTIDE SEQUENCE [LARGE SCALE GENOMIC DNA]</scope>
    <source>
        <strain evidence="2 3">LMG 21589</strain>
    </source>
</reference>
<organism evidence="2 3">
    <name type="scientific">Bifidobacterium scardovii</name>
    <dbReference type="NCBI Taxonomy" id="158787"/>
    <lineage>
        <taxon>Bacteria</taxon>
        <taxon>Bacillati</taxon>
        <taxon>Actinomycetota</taxon>
        <taxon>Actinomycetes</taxon>
        <taxon>Bifidobacteriales</taxon>
        <taxon>Bifidobacteriaceae</taxon>
        <taxon>Bifidobacterium</taxon>
    </lineage>
</organism>
<dbReference type="AlphaFoldDB" id="A0A087DJ20"/>
<dbReference type="eggNOG" id="ENOG5030QKH">
    <property type="taxonomic scope" value="Bacteria"/>
</dbReference>
<feature type="transmembrane region" description="Helical" evidence="1">
    <location>
        <begin position="30"/>
        <end position="52"/>
    </location>
</feature>
<accession>A0A087DJ20</accession>
<feature type="transmembrane region" description="Helical" evidence="1">
    <location>
        <begin position="64"/>
        <end position="81"/>
    </location>
</feature>
<feature type="transmembrane region" description="Helical" evidence="1">
    <location>
        <begin position="7"/>
        <end position="24"/>
    </location>
</feature>
<name>A0A087DJ20_9BIFI</name>
<dbReference type="OrthoDB" id="9945491at2"/>
<protein>
    <submittedName>
        <fullName evidence="2">Uncharacterized protein</fullName>
    </submittedName>
</protein>
<feature type="transmembrane region" description="Helical" evidence="1">
    <location>
        <begin position="87"/>
        <end position="107"/>
    </location>
</feature>
<dbReference type="GeneID" id="85166694"/>
<dbReference type="Proteomes" id="UP000029033">
    <property type="component" value="Unassembled WGS sequence"/>
</dbReference>
<proteinExistence type="predicted"/>
<keyword evidence="3" id="KW-1185">Reference proteome</keyword>
<dbReference type="STRING" id="158787.BSCA_0551"/>
<keyword evidence="1" id="KW-1133">Transmembrane helix</keyword>
<sequence>MKNKQPAIFAVLATVVIDIIMLLIPHTNTLAFWIAFTTLTLSGLLFLVPMLVKPPSDYTTRVPIFAALGVNYVIQIVLTFVSNTGLWRLTVIVALLLFLALAAVALLTSLSEQKNDEANARLEQESANRFVPKQGGF</sequence>
<comment type="caution">
    <text evidence="2">The sequence shown here is derived from an EMBL/GenBank/DDBJ whole genome shotgun (WGS) entry which is preliminary data.</text>
</comment>
<dbReference type="RefSeq" id="WP_033517149.1">
    <property type="nucleotide sequence ID" value="NZ_CAJPMS010000003.1"/>
</dbReference>
<keyword evidence="1" id="KW-0812">Transmembrane</keyword>
<dbReference type="EMBL" id="JGZO01000002">
    <property type="protein sequence ID" value="KFI95520.1"/>
    <property type="molecule type" value="Genomic_DNA"/>
</dbReference>
<gene>
    <name evidence="2" type="ORF">BSCA_0551</name>
</gene>
<evidence type="ECO:0000313" key="2">
    <source>
        <dbReference type="EMBL" id="KFI95520.1"/>
    </source>
</evidence>
<evidence type="ECO:0000256" key="1">
    <source>
        <dbReference type="SAM" id="Phobius"/>
    </source>
</evidence>
<keyword evidence="1" id="KW-0472">Membrane</keyword>
<evidence type="ECO:0000313" key="3">
    <source>
        <dbReference type="Proteomes" id="UP000029033"/>
    </source>
</evidence>